<comment type="caution">
    <text evidence="2">The sequence shown here is derived from an EMBL/GenBank/DDBJ whole genome shotgun (WGS) entry which is preliminary data.</text>
</comment>
<dbReference type="EMBL" id="JAHWXP010000002">
    <property type="protein sequence ID" value="MBY8337075.1"/>
    <property type="molecule type" value="Genomic_DNA"/>
</dbReference>
<protein>
    <submittedName>
        <fullName evidence="2">Uncharacterized protein</fullName>
    </submittedName>
</protein>
<proteinExistence type="predicted"/>
<dbReference type="RefSeq" id="WP_222824654.1">
    <property type="nucleotide sequence ID" value="NZ_JAHWXP010000002.1"/>
</dbReference>
<evidence type="ECO:0000313" key="3">
    <source>
        <dbReference type="Proteomes" id="UP000759298"/>
    </source>
</evidence>
<accession>A0ABS7PFU3</accession>
<keyword evidence="1" id="KW-0732">Signal</keyword>
<feature type="chain" id="PRO_5047291806" evidence="1">
    <location>
        <begin position="23"/>
        <end position="182"/>
    </location>
</feature>
<feature type="signal peptide" evidence="1">
    <location>
        <begin position="1"/>
        <end position="22"/>
    </location>
</feature>
<organism evidence="2 3">
    <name type="scientific">Alteriqipengyuania abyssalis</name>
    <dbReference type="NCBI Taxonomy" id="2860200"/>
    <lineage>
        <taxon>Bacteria</taxon>
        <taxon>Pseudomonadati</taxon>
        <taxon>Pseudomonadota</taxon>
        <taxon>Alphaproteobacteria</taxon>
        <taxon>Sphingomonadales</taxon>
        <taxon>Erythrobacteraceae</taxon>
        <taxon>Alteriqipengyuania</taxon>
    </lineage>
</organism>
<evidence type="ECO:0000313" key="2">
    <source>
        <dbReference type="EMBL" id="MBY8337075.1"/>
    </source>
</evidence>
<evidence type="ECO:0000256" key="1">
    <source>
        <dbReference type="SAM" id="SignalP"/>
    </source>
</evidence>
<sequence>MSSKPFAALFAGLAIAVSGVAAQEPASKVFLQFADGAQSAKVERTGTTCSMLFMSAADKTAVTVLIGRTSVTSQLYLLTTADVGVDREEFDFRRLTTEGIVTDRKAFIKKEQGPGIFEYASSLKALQLDFDDIQKTGGFLLTRPNDESAAVLVKFDGVERDRTIAAMGECLASLPSHWSLDD</sequence>
<name>A0ABS7PFU3_9SPHN</name>
<keyword evidence="3" id="KW-1185">Reference proteome</keyword>
<gene>
    <name evidence="2" type="ORF">KYN89_08430</name>
</gene>
<reference evidence="2 3" key="1">
    <citation type="submission" date="2021-07" db="EMBL/GenBank/DDBJ databases">
        <title>Alteriqipengyuania abyssalis NZ-12B nov, sp.nov isolated from deep sea sponge in pacific ocean.</title>
        <authorList>
            <person name="Tareen S."/>
            <person name="Wink J."/>
        </authorList>
    </citation>
    <scope>NUCLEOTIDE SEQUENCE [LARGE SCALE GENOMIC DNA]</scope>
    <source>
        <strain evidence="2 3">NZ-12B</strain>
    </source>
</reference>
<dbReference type="Proteomes" id="UP000759298">
    <property type="component" value="Unassembled WGS sequence"/>
</dbReference>